<accession>A0ABN3A6K5</accession>
<gene>
    <name evidence="2" type="ORF">GCM10009760_53640</name>
</gene>
<dbReference type="InterPro" id="IPR003959">
    <property type="entry name" value="ATPase_AAA_core"/>
</dbReference>
<proteinExistence type="predicted"/>
<evidence type="ECO:0000259" key="1">
    <source>
        <dbReference type="Pfam" id="PF13304"/>
    </source>
</evidence>
<sequence>MCQRSPGTSPDNLIYPVFTGRVRPGQAEQVRRENSLSVWPHDGNIVSRVAVLATGQFPEALQFRELCREVLGFEVNVIPGDHEQHLGLQINKFDSIPLDAMGAGVAGVLNLIVSLCGSQGKLFLIEEPENDLHPHALKALLDAVLAASDKNQFIISTHSNIVLTRLGALPDSVVLHTATDDTLPPRTSFEVIETTERRIEALQELGYELADMHLGGGWIIFEESSAETLIRQYLIPWFAPGLRTIRTVAATGTSRVGPLFIDFKDMLLFAHLEPLYKYRAWVIVDGDESGLEVVKELRKTFREWPSDRFSSWSVDYFEEFYPNRFRARIDETFAIEDRRKRKAAKWELLKELLEWMAGNEEEAKEAFAQSAAEVIGYLQKVELEISAHEFTIDQSE</sequence>
<organism evidence="2 3">
    <name type="scientific">Kitasatospora kazusensis</name>
    <dbReference type="NCBI Taxonomy" id="407974"/>
    <lineage>
        <taxon>Bacteria</taxon>
        <taxon>Bacillati</taxon>
        <taxon>Actinomycetota</taxon>
        <taxon>Actinomycetes</taxon>
        <taxon>Kitasatosporales</taxon>
        <taxon>Streptomycetaceae</taxon>
        <taxon>Kitasatospora</taxon>
    </lineage>
</organism>
<dbReference type="Gene3D" id="3.40.50.300">
    <property type="entry name" value="P-loop containing nucleotide triphosphate hydrolases"/>
    <property type="match status" value="1"/>
</dbReference>
<dbReference type="PANTHER" id="PTHR43581:SF4">
    <property type="entry name" value="ATP_GTP PHOSPHATASE"/>
    <property type="match status" value="1"/>
</dbReference>
<dbReference type="InterPro" id="IPR027417">
    <property type="entry name" value="P-loop_NTPase"/>
</dbReference>
<keyword evidence="3" id="KW-1185">Reference proteome</keyword>
<reference evidence="2 3" key="1">
    <citation type="journal article" date="2019" name="Int. J. Syst. Evol. Microbiol.">
        <title>The Global Catalogue of Microorganisms (GCM) 10K type strain sequencing project: providing services to taxonomists for standard genome sequencing and annotation.</title>
        <authorList>
            <consortium name="The Broad Institute Genomics Platform"/>
            <consortium name="The Broad Institute Genome Sequencing Center for Infectious Disease"/>
            <person name="Wu L."/>
            <person name="Ma J."/>
        </authorList>
    </citation>
    <scope>NUCLEOTIDE SEQUENCE [LARGE SCALE GENOMIC DNA]</scope>
    <source>
        <strain evidence="2 3">JCM 14560</strain>
    </source>
</reference>
<comment type="caution">
    <text evidence="2">The sequence shown here is derived from an EMBL/GenBank/DDBJ whole genome shotgun (WGS) entry which is preliminary data.</text>
</comment>
<dbReference type="InterPro" id="IPR051396">
    <property type="entry name" value="Bact_Antivir_Def_Nuclease"/>
</dbReference>
<feature type="domain" description="ATPase AAA-type core" evidence="1">
    <location>
        <begin position="96"/>
        <end position="163"/>
    </location>
</feature>
<dbReference type="PANTHER" id="PTHR43581">
    <property type="entry name" value="ATP/GTP PHOSPHATASE"/>
    <property type="match status" value="1"/>
</dbReference>
<dbReference type="SUPFAM" id="SSF52540">
    <property type="entry name" value="P-loop containing nucleoside triphosphate hydrolases"/>
    <property type="match status" value="1"/>
</dbReference>
<dbReference type="EMBL" id="BAAANT010000042">
    <property type="protein sequence ID" value="GAA2154588.1"/>
    <property type="molecule type" value="Genomic_DNA"/>
</dbReference>
<dbReference type="Proteomes" id="UP001422759">
    <property type="component" value="Unassembled WGS sequence"/>
</dbReference>
<evidence type="ECO:0000313" key="3">
    <source>
        <dbReference type="Proteomes" id="UP001422759"/>
    </source>
</evidence>
<dbReference type="Pfam" id="PF13304">
    <property type="entry name" value="AAA_21"/>
    <property type="match status" value="1"/>
</dbReference>
<evidence type="ECO:0000313" key="2">
    <source>
        <dbReference type="EMBL" id="GAA2154588.1"/>
    </source>
</evidence>
<name>A0ABN3A6K5_9ACTN</name>
<protein>
    <recommendedName>
        <fullName evidence="1">ATPase AAA-type core domain-containing protein</fullName>
    </recommendedName>
</protein>